<dbReference type="AlphaFoldDB" id="X0QNM9"/>
<keyword evidence="1" id="KW-0812">Transmembrane</keyword>
<evidence type="ECO:0000313" key="3">
    <source>
        <dbReference type="EMBL" id="KRM35149.1"/>
    </source>
</evidence>
<evidence type="ECO:0000259" key="2">
    <source>
        <dbReference type="Pfam" id="PF04892"/>
    </source>
</evidence>
<comment type="caution">
    <text evidence="3">The sequence shown here is derived from an EMBL/GenBank/DDBJ whole genome shotgun (WGS) entry which is preliminary data.</text>
</comment>
<dbReference type="InterPro" id="IPR006976">
    <property type="entry name" value="VanZ-like"/>
</dbReference>
<dbReference type="Proteomes" id="UP000051236">
    <property type="component" value="Unassembled WGS sequence"/>
</dbReference>
<proteinExistence type="predicted"/>
<feature type="transmembrane region" description="Helical" evidence="1">
    <location>
        <begin position="55"/>
        <end position="73"/>
    </location>
</feature>
<dbReference type="Pfam" id="PF04892">
    <property type="entry name" value="VanZ"/>
    <property type="match status" value="1"/>
</dbReference>
<accession>X0QNM9</accession>
<dbReference type="InterPro" id="IPR016747">
    <property type="entry name" value="Phosphotransbutyrylase"/>
</dbReference>
<keyword evidence="1" id="KW-1133">Transmembrane helix</keyword>
<dbReference type="PATRIC" id="fig|1423734.3.peg.1290"/>
<keyword evidence="4" id="KW-1185">Reference proteome</keyword>
<evidence type="ECO:0000313" key="4">
    <source>
        <dbReference type="Proteomes" id="UP000051236"/>
    </source>
</evidence>
<dbReference type="EMBL" id="AZGA01000016">
    <property type="protein sequence ID" value="KRM35149.1"/>
    <property type="molecule type" value="Genomic_DNA"/>
</dbReference>
<reference evidence="3 4" key="1">
    <citation type="journal article" date="2015" name="Genome Announc.">
        <title>Expanding the biotechnology potential of lactobacilli through comparative genomics of 213 strains and associated genera.</title>
        <authorList>
            <person name="Sun Z."/>
            <person name="Harris H.M."/>
            <person name="McCann A."/>
            <person name="Guo C."/>
            <person name="Argimon S."/>
            <person name="Zhang W."/>
            <person name="Yang X."/>
            <person name="Jeffery I.B."/>
            <person name="Cooney J.C."/>
            <person name="Kagawa T.F."/>
            <person name="Liu W."/>
            <person name="Song Y."/>
            <person name="Salvetti E."/>
            <person name="Wrobel A."/>
            <person name="Rasinkangas P."/>
            <person name="Parkhill J."/>
            <person name="Rea M.C."/>
            <person name="O'Sullivan O."/>
            <person name="Ritari J."/>
            <person name="Douillard F.P."/>
            <person name="Paul Ross R."/>
            <person name="Yang R."/>
            <person name="Briner A.E."/>
            <person name="Felis G.E."/>
            <person name="de Vos W.M."/>
            <person name="Barrangou R."/>
            <person name="Klaenhammer T.R."/>
            <person name="Caufield P.W."/>
            <person name="Cui Y."/>
            <person name="Zhang H."/>
            <person name="O'Toole P.W."/>
        </authorList>
    </citation>
    <scope>NUCLEOTIDE SEQUENCE [LARGE SCALE GENOMIC DNA]</scope>
    <source>
        <strain evidence="3 4">DSM 18527</strain>
    </source>
</reference>
<keyword evidence="1" id="KW-0472">Membrane</keyword>
<evidence type="ECO:0000256" key="1">
    <source>
        <dbReference type="SAM" id="Phobius"/>
    </source>
</evidence>
<organism evidence="3 4">
    <name type="scientific">Agrilactobacillus composti DSM 18527 = JCM 14202</name>
    <dbReference type="NCBI Taxonomy" id="1423734"/>
    <lineage>
        <taxon>Bacteria</taxon>
        <taxon>Bacillati</taxon>
        <taxon>Bacillota</taxon>
        <taxon>Bacilli</taxon>
        <taxon>Lactobacillales</taxon>
        <taxon>Lactobacillaceae</taxon>
        <taxon>Agrilactobacillus</taxon>
    </lineage>
</organism>
<feature type="transmembrane region" description="Helical" evidence="1">
    <location>
        <begin position="115"/>
        <end position="132"/>
    </location>
</feature>
<dbReference type="eggNOG" id="COG5652">
    <property type="taxonomic scope" value="Bacteria"/>
</dbReference>
<sequence>MTYRQQTSVPILQQLLAHKPFYNKLTGIHFNYGGQVISIQASGYFKFIEFFVRKGAHFLTYFVLGLSAMFGLADRVRGRWFAAILFWLAATGFAATDEFHQMLTGDRTPLFQDVMLDSIASLLGILLAWLFLHRKSKKLQASIE</sequence>
<name>X0QNM9_9LACO</name>
<feature type="transmembrane region" description="Helical" evidence="1">
    <location>
        <begin position="80"/>
        <end position="95"/>
    </location>
</feature>
<dbReference type="PIRSF" id="PIRSF019083">
    <property type="entry name" value="UCP019083_VanZ"/>
    <property type="match status" value="1"/>
</dbReference>
<dbReference type="NCBIfam" id="NF037970">
    <property type="entry name" value="vanZ_1"/>
    <property type="match status" value="1"/>
</dbReference>
<feature type="domain" description="VanZ-like" evidence="2">
    <location>
        <begin position="41"/>
        <end position="131"/>
    </location>
</feature>
<dbReference type="STRING" id="1423734.FC83_GL001277"/>
<protein>
    <recommendedName>
        <fullName evidence="2">VanZ-like domain-containing protein</fullName>
    </recommendedName>
</protein>
<gene>
    <name evidence="3" type="ORF">FC83_GL001277</name>
</gene>